<dbReference type="EMBL" id="CP157947">
    <property type="protein sequence ID" value="XBS71529.1"/>
    <property type="molecule type" value="Genomic_DNA"/>
</dbReference>
<evidence type="ECO:0000256" key="5">
    <source>
        <dbReference type="SAM" id="Phobius"/>
    </source>
</evidence>
<dbReference type="Gene3D" id="1.20.1560.10">
    <property type="entry name" value="ABC transporter type 1, transmembrane domain"/>
    <property type="match status" value="1"/>
</dbReference>
<feature type="transmembrane region" description="Helical" evidence="5">
    <location>
        <begin position="47"/>
        <end position="74"/>
    </location>
</feature>
<dbReference type="GO" id="GO:0005524">
    <property type="term" value="F:ATP binding"/>
    <property type="evidence" value="ECO:0007669"/>
    <property type="project" value="InterPro"/>
</dbReference>
<proteinExistence type="predicted"/>
<gene>
    <name evidence="7" type="ORF">ABK905_11745</name>
</gene>
<feature type="transmembrane region" description="Helical" evidence="5">
    <location>
        <begin position="95"/>
        <end position="115"/>
    </location>
</feature>
<feature type="transmembrane region" description="Helical" evidence="5">
    <location>
        <begin position="198"/>
        <end position="218"/>
    </location>
</feature>
<evidence type="ECO:0000256" key="4">
    <source>
        <dbReference type="ARBA" id="ARBA00023136"/>
    </source>
</evidence>
<name>A0AAU7QEE4_9GAMM</name>
<feature type="transmembrane region" description="Helical" evidence="5">
    <location>
        <begin position="277"/>
        <end position="303"/>
    </location>
</feature>
<organism evidence="7">
    <name type="scientific">Acerihabitans sp. KWT182</name>
    <dbReference type="NCBI Taxonomy" id="3157919"/>
    <lineage>
        <taxon>Bacteria</taxon>
        <taxon>Pseudomonadati</taxon>
        <taxon>Pseudomonadota</taxon>
        <taxon>Gammaproteobacteria</taxon>
        <taxon>Enterobacterales</taxon>
        <taxon>Pectobacteriaceae</taxon>
        <taxon>Acerihabitans</taxon>
    </lineage>
</organism>
<dbReference type="PANTHER" id="PTHR43394">
    <property type="entry name" value="ATP-DEPENDENT PERMEASE MDL1, MITOCHONDRIAL"/>
    <property type="match status" value="1"/>
</dbReference>
<feature type="transmembrane region" description="Helical" evidence="5">
    <location>
        <begin position="166"/>
        <end position="191"/>
    </location>
</feature>
<protein>
    <submittedName>
        <fullName evidence="7">ABC transporter transmembrane domain-containing protein</fullName>
    </submittedName>
</protein>
<dbReference type="SUPFAM" id="SSF90123">
    <property type="entry name" value="ABC transporter transmembrane region"/>
    <property type="match status" value="1"/>
</dbReference>
<keyword evidence="2 5" id="KW-0812">Transmembrane</keyword>
<keyword evidence="4 5" id="KW-0472">Membrane</keyword>
<evidence type="ECO:0000256" key="2">
    <source>
        <dbReference type="ARBA" id="ARBA00022692"/>
    </source>
</evidence>
<feature type="domain" description="ABC transmembrane type-1" evidence="6">
    <location>
        <begin position="60"/>
        <end position="308"/>
    </location>
</feature>
<dbReference type="PANTHER" id="PTHR43394:SF1">
    <property type="entry name" value="ATP-BINDING CASSETTE SUB-FAMILY B MEMBER 10, MITOCHONDRIAL"/>
    <property type="match status" value="1"/>
</dbReference>
<dbReference type="AlphaFoldDB" id="A0AAU7QEE4"/>
<evidence type="ECO:0000256" key="1">
    <source>
        <dbReference type="ARBA" id="ARBA00004651"/>
    </source>
</evidence>
<dbReference type="InterPro" id="IPR039421">
    <property type="entry name" value="Type_1_exporter"/>
</dbReference>
<dbReference type="InterPro" id="IPR036640">
    <property type="entry name" value="ABC1_TM_sf"/>
</dbReference>
<evidence type="ECO:0000259" key="6">
    <source>
        <dbReference type="PROSITE" id="PS50929"/>
    </source>
</evidence>
<evidence type="ECO:0000256" key="3">
    <source>
        <dbReference type="ARBA" id="ARBA00022989"/>
    </source>
</evidence>
<comment type="subcellular location">
    <subcellularLocation>
        <location evidence="1">Cell membrane</location>
        <topology evidence="1">Multi-pass membrane protein</topology>
    </subcellularLocation>
</comment>
<dbReference type="PROSITE" id="PS50929">
    <property type="entry name" value="ABC_TM1F"/>
    <property type="match status" value="1"/>
</dbReference>
<sequence length="315" mass="34774">MNHSKRTARLMLQSIWKRSIARLASLHIAAPRPISLSEPAVHAGRYVWASVRACAPGSTLAIVLATLFGAICNIGQSYFLGRITEVGMLDERRQVILQLICLISLWLAAPLLNVVQNLAVLYAGQNLRIGVTDHLSGRLMYARPQQLANNSVGNLVERIELVSGSLAEIVCTLADTVVKLAAVAILASLVLASASWPIALMAAIWMISAFMLSSYLAYSGMSIAEDASDAHAQVMAHLNEIVTNIPLIRSFVAHGMERRRFNRSLRADLLACRKIRSYWLFVLLIETSYKWLFGIGIIAYASFQYATGAWRYLSW</sequence>
<dbReference type="GO" id="GO:0005886">
    <property type="term" value="C:plasma membrane"/>
    <property type="evidence" value="ECO:0007669"/>
    <property type="project" value="UniProtKB-SubCell"/>
</dbReference>
<accession>A0AAU7QEE4</accession>
<dbReference type="GO" id="GO:0015421">
    <property type="term" value="F:ABC-type oligopeptide transporter activity"/>
    <property type="evidence" value="ECO:0007669"/>
    <property type="project" value="TreeGrafter"/>
</dbReference>
<evidence type="ECO:0000313" key="7">
    <source>
        <dbReference type="EMBL" id="XBS71529.1"/>
    </source>
</evidence>
<dbReference type="Pfam" id="PF00664">
    <property type="entry name" value="ABC_membrane"/>
    <property type="match status" value="1"/>
</dbReference>
<dbReference type="InterPro" id="IPR011527">
    <property type="entry name" value="ABC1_TM_dom"/>
</dbReference>
<keyword evidence="3 5" id="KW-1133">Transmembrane helix</keyword>
<reference evidence="7" key="1">
    <citation type="submission" date="2024-06" db="EMBL/GenBank/DDBJ databases">
        <authorList>
            <person name="Coelho C."/>
            <person name="Bento M."/>
            <person name="Garcia E."/>
            <person name="Camelo A."/>
            <person name="Brandao I."/>
            <person name="Espirito Santo C."/>
            <person name="Trovao J."/>
            <person name="Verissimo A."/>
            <person name="Costa J."/>
            <person name="Tiago I."/>
        </authorList>
    </citation>
    <scope>NUCLEOTIDE SEQUENCE</scope>
    <source>
        <strain evidence="7">KWT182</strain>
    </source>
</reference>